<name>D7U8S6_VITVI</name>
<evidence type="ECO:0000256" key="1">
    <source>
        <dbReference type="SAM" id="MobiDB-lite"/>
    </source>
</evidence>
<feature type="compositionally biased region" description="Basic and acidic residues" evidence="1">
    <location>
        <begin position="20"/>
        <end position="32"/>
    </location>
</feature>
<evidence type="ECO:0000313" key="2">
    <source>
        <dbReference type="EMBL" id="CBI39140.3"/>
    </source>
</evidence>
<accession>D7U8S6</accession>
<reference evidence="3" key="1">
    <citation type="journal article" date="2007" name="Nature">
        <title>The grapevine genome sequence suggests ancestral hexaploidization in major angiosperm phyla.</title>
        <authorList>
            <consortium name="The French-Italian Public Consortium for Grapevine Genome Characterization."/>
            <person name="Jaillon O."/>
            <person name="Aury J.-M."/>
            <person name="Noel B."/>
            <person name="Policriti A."/>
            <person name="Clepet C."/>
            <person name="Casagrande A."/>
            <person name="Choisne N."/>
            <person name="Aubourg S."/>
            <person name="Vitulo N."/>
            <person name="Jubin C."/>
            <person name="Vezzi A."/>
            <person name="Legeai F."/>
            <person name="Hugueney P."/>
            <person name="Dasilva C."/>
            <person name="Horner D."/>
            <person name="Mica E."/>
            <person name="Jublot D."/>
            <person name="Poulain J."/>
            <person name="Bruyere C."/>
            <person name="Billault A."/>
            <person name="Segurens B."/>
            <person name="Gouyvenoux M."/>
            <person name="Ugarte E."/>
            <person name="Cattonaro F."/>
            <person name="Anthouard V."/>
            <person name="Vico V."/>
            <person name="Del Fabbro C."/>
            <person name="Alaux M."/>
            <person name="Di Gaspero G."/>
            <person name="Dumas V."/>
            <person name="Felice N."/>
            <person name="Paillard S."/>
            <person name="Juman I."/>
            <person name="Moroldo M."/>
            <person name="Scalabrin S."/>
            <person name="Canaguier A."/>
            <person name="Le Clainche I."/>
            <person name="Malacrida G."/>
            <person name="Durand E."/>
            <person name="Pesole G."/>
            <person name="Laucou V."/>
            <person name="Chatelet P."/>
            <person name="Merdinoglu D."/>
            <person name="Delledonne M."/>
            <person name="Pezzotti M."/>
            <person name="Lecharny A."/>
            <person name="Scarpelli C."/>
            <person name="Artiguenave F."/>
            <person name="Pe M.E."/>
            <person name="Valle G."/>
            <person name="Morgante M."/>
            <person name="Caboche M."/>
            <person name="Adam-Blondon A.-F."/>
            <person name="Weissenbach J."/>
            <person name="Quetier F."/>
            <person name="Wincker P."/>
        </authorList>
    </citation>
    <scope>NUCLEOTIDE SEQUENCE [LARGE SCALE GENOMIC DNA]</scope>
    <source>
        <strain evidence="3">cv. Pinot noir / PN40024</strain>
    </source>
</reference>
<dbReference type="EMBL" id="FN596742">
    <property type="protein sequence ID" value="CBI39140.3"/>
    <property type="molecule type" value="Genomic_DNA"/>
</dbReference>
<evidence type="ECO:0000313" key="3">
    <source>
        <dbReference type="Proteomes" id="UP000009183"/>
    </source>
</evidence>
<feature type="compositionally biased region" description="Basic residues" evidence="1">
    <location>
        <begin position="10"/>
        <end position="19"/>
    </location>
</feature>
<keyword evidence="3" id="KW-1185">Reference proteome</keyword>
<dbReference type="Proteomes" id="UP000009183">
    <property type="component" value="Chromosome 8"/>
</dbReference>
<proteinExistence type="predicted"/>
<gene>
    <name evidence="2" type="ordered locus">VIT_08s0032g01160</name>
</gene>
<dbReference type="PaxDb" id="29760-VIT_08s0032g01160.t01"/>
<dbReference type="InParanoid" id="D7U8S6"/>
<feature type="region of interest" description="Disordered" evidence="1">
    <location>
        <begin position="1"/>
        <end position="41"/>
    </location>
</feature>
<organism evidence="2 3">
    <name type="scientific">Vitis vinifera</name>
    <name type="common">Grape</name>
    <dbReference type="NCBI Taxonomy" id="29760"/>
    <lineage>
        <taxon>Eukaryota</taxon>
        <taxon>Viridiplantae</taxon>
        <taxon>Streptophyta</taxon>
        <taxon>Embryophyta</taxon>
        <taxon>Tracheophyta</taxon>
        <taxon>Spermatophyta</taxon>
        <taxon>Magnoliopsida</taxon>
        <taxon>eudicotyledons</taxon>
        <taxon>Gunneridae</taxon>
        <taxon>Pentapetalae</taxon>
        <taxon>rosids</taxon>
        <taxon>Vitales</taxon>
        <taxon>Vitaceae</taxon>
        <taxon>Viteae</taxon>
        <taxon>Vitis</taxon>
    </lineage>
</organism>
<dbReference type="HOGENOM" id="CLU_2727412_0_0_1"/>
<dbReference type="AlphaFoldDB" id="D7U8S6"/>
<sequence length="72" mass="8232">MFFSSESPRLHHCCRHRREHQSSIHSPDDQKSHGLGRSLSPLLERTPVFQTITPKIGYNSNLRGASVRSLLH</sequence>
<protein>
    <submittedName>
        <fullName evidence="2">Uncharacterized protein</fullName>
    </submittedName>
</protein>